<keyword evidence="7 8" id="KW-0349">Heme</keyword>
<dbReference type="InterPro" id="IPR002401">
    <property type="entry name" value="Cyt_P450_E_grp-I"/>
</dbReference>
<dbReference type="GO" id="GO:0020037">
    <property type="term" value="F:heme binding"/>
    <property type="evidence" value="ECO:0007669"/>
    <property type="project" value="InterPro"/>
</dbReference>
<keyword evidence="4 8" id="KW-0560">Oxidoreductase</keyword>
<dbReference type="OrthoDB" id="3945418at2759"/>
<keyword evidence="9" id="KW-0472">Membrane</keyword>
<dbReference type="Pfam" id="PF00067">
    <property type="entry name" value="p450"/>
    <property type="match status" value="1"/>
</dbReference>
<dbReference type="InterPro" id="IPR050121">
    <property type="entry name" value="Cytochrome_P450_monoxygenase"/>
</dbReference>
<evidence type="ECO:0000313" key="11">
    <source>
        <dbReference type="Proteomes" id="UP000800200"/>
    </source>
</evidence>
<dbReference type="PROSITE" id="PS00086">
    <property type="entry name" value="CYTOCHROME_P450"/>
    <property type="match status" value="1"/>
</dbReference>
<dbReference type="GO" id="GO:0016705">
    <property type="term" value="F:oxidoreductase activity, acting on paired donors, with incorporation or reduction of molecular oxygen"/>
    <property type="evidence" value="ECO:0007669"/>
    <property type="project" value="InterPro"/>
</dbReference>
<keyword evidence="11" id="KW-1185">Reference proteome</keyword>
<protein>
    <submittedName>
        <fullName evidence="10">Putative cytochrome P450</fullName>
    </submittedName>
</protein>
<gene>
    <name evidence="10" type="ORF">K469DRAFT_548406</name>
</gene>
<dbReference type="PANTHER" id="PTHR24305:SF157">
    <property type="entry name" value="N-ACETYLTRYPTOPHAN 6-HYDROXYLASE IVOC-RELATED"/>
    <property type="match status" value="1"/>
</dbReference>
<dbReference type="SUPFAM" id="SSF48264">
    <property type="entry name" value="Cytochrome P450"/>
    <property type="match status" value="1"/>
</dbReference>
<evidence type="ECO:0000256" key="2">
    <source>
        <dbReference type="ARBA" id="ARBA00010617"/>
    </source>
</evidence>
<evidence type="ECO:0000256" key="9">
    <source>
        <dbReference type="SAM" id="Phobius"/>
    </source>
</evidence>
<keyword evidence="9" id="KW-0812">Transmembrane</keyword>
<feature type="transmembrane region" description="Helical" evidence="9">
    <location>
        <begin position="7"/>
        <end position="25"/>
    </location>
</feature>
<dbReference type="AlphaFoldDB" id="A0A6A6ETP7"/>
<dbReference type="GO" id="GO:0005506">
    <property type="term" value="F:iron ion binding"/>
    <property type="evidence" value="ECO:0007669"/>
    <property type="project" value="InterPro"/>
</dbReference>
<feature type="binding site" description="axial binding residue" evidence="7">
    <location>
        <position position="448"/>
    </location>
    <ligand>
        <name>heme</name>
        <dbReference type="ChEBI" id="CHEBI:30413"/>
    </ligand>
    <ligandPart>
        <name>Fe</name>
        <dbReference type="ChEBI" id="CHEBI:18248"/>
    </ligandPart>
</feature>
<dbReference type="InterPro" id="IPR017972">
    <property type="entry name" value="Cyt_P450_CS"/>
</dbReference>
<dbReference type="InterPro" id="IPR036396">
    <property type="entry name" value="Cyt_P450_sf"/>
</dbReference>
<dbReference type="Proteomes" id="UP000800200">
    <property type="component" value="Unassembled WGS sequence"/>
</dbReference>
<evidence type="ECO:0000313" key="10">
    <source>
        <dbReference type="EMBL" id="KAF2194118.1"/>
    </source>
</evidence>
<keyword evidence="3 7" id="KW-0479">Metal-binding</keyword>
<dbReference type="InterPro" id="IPR001128">
    <property type="entry name" value="Cyt_P450"/>
</dbReference>
<evidence type="ECO:0000256" key="7">
    <source>
        <dbReference type="PIRSR" id="PIRSR602401-1"/>
    </source>
</evidence>
<dbReference type="Gene3D" id="1.10.630.10">
    <property type="entry name" value="Cytochrome P450"/>
    <property type="match status" value="1"/>
</dbReference>
<accession>A0A6A6ETP7</accession>
<keyword evidence="6 8" id="KW-0503">Monooxygenase</keyword>
<name>A0A6A6ETP7_9PEZI</name>
<evidence type="ECO:0000256" key="1">
    <source>
        <dbReference type="ARBA" id="ARBA00001971"/>
    </source>
</evidence>
<evidence type="ECO:0000256" key="4">
    <source>
        <dbReference type="ARBA" id="ARBA00023002"/>
    </source>
</evidence>
<dbReference type="CDD" id="cd11062">
    <property type="entry name" value="CYP58-like"/>
    <property type="match status" value="1"/>
</dbReference>
<keyword evidence="9" id="KW-1133">Transmembrane helix</keyword>
<comment type="cofactor">
    <cofactor evidence="1 7">
        <name>heme</name>
        <dbReference type="ChEBI" id="CHEBI:30413"/>
    </cofactor>
</comment>
<sequence>MELGASLLVYGLVGAVVYMLYGAYWRVYLSPVAKFPGRKLAAVTFWYEFYYDVVKGGAYVYEIERMHKEFGPIVRINPYELSVNDTDLDFMNKLYPSVGKEVDKFWWSAGMFGNNDMTFGTIPHHLHKMRRAAFGKFFSPAYIRRLEPVLKNLVNLLVDKIAEGIEAGKQVNLVHAYSALTQDVITEYCFSSSRNVLEKKNFAPHWYEGMQVHCTFTPVIKQFPKLIPTLNKLPNWWVKATNDAVWLIRIQEAEYLQQIRDVIGGGDRDKTSHITIFHEILNEPSLPPEQKTEERMMAEAESLVGAGTLTSAHMLALTSYFVLDNPEILKNLLAELETAMPDPTSSPSQQVFESLPYLNAVMDEGFRLSYGSMHRLSRSHPKDSLKFRDLTIPPGTPVGFSAYLIHLNSDIFPEPRAFKPQRWLDLEPKERQRLRSYLNNFGRGTRQCVGMRLAYAELYLTLGYLFRRLGHRLQLYDTDYDRDIAYVQDYFIPAPSKQSRGCRVVEKQDANRSGHANGLAH</sequence>
<reference evidence="10" key="1">
    <citation type="journal article" date="2020" name="Stud. Mycol.">
        <title>101 Dothideomycetes genomes: a test case for predicting lifestyles and emergence of pathogens.</title>
        <authorList>
            <person name="Haridas S."/>
            <person name="Albert R."/>
            <person name="Binder M."/>
            <person name="Bloem J."/>
            <person name="Labutti K."/>
            <person name="Salamov A."/>
            <person name="Andreopoulos B."/>
            <person name="Baker S."/>
            <person name="Barry K."/>
            <person name="Bills G."/>
            <person name="Bluhm B."/>
            <person name="Cannon C."/>
            <person name="Castanera R."/>
            <person name="Culley D."/>
            <person name="Daum C."/>
            <person name="Ezra D."/>
            <person name="Gonzalez J."/>
            <person name="Henrissat B."/>
            <person name="Kuo A."/>
            <person name="Liang C."/>
            <person name="Lipzen A."/>
            <person name="Lutzoni F."/>
            <person name="Magnuson J."/>
            <person name="Mondo S."/>
            <person name="Nolan M."/>
            <person name="Ohm R."/>
            <person name="Pangilinan J."/>
            <person name="Park H.-J."/>
            <person name="Ramirez L."/>
            <person name="Alfaro M."/>
            <person name="Sun H."/>
            <person name="Tritt A."/>
            <person name="Yoshinaga Y."/>
            <person name="Zwiers L.-H."/>
            <person name="Turgeon B."/>
            <person name="Goodwin S."/>
            <person name="Spatafora J."/>
            <person name="Crous P."/>
            <person name="Grigoriev I."/>
        </authorList>
    </citation>
    <scope>NUCLEOTIDE SEQUENCE</scope>
    <source>
        <strain evidence="10">CBS 207.26</strain>
    </source>
</reference>
<dbReference type="GO" id="GO:0004497">
    <property type="term" value="F:monooxygenase activity"/>
    <property type="evidence" value="ECO:0007669"/>
    <property type="project" value="UniProtKB-KW"/>
</dbReference>
<dbReference type="EMBL" id="ML994612">
    <property type="protein sequence ID" value="KAF2194118.1"/>
    <property type="molecule type" value="Genomic_DNA"/>
</dbReference>
<comment type="similarity">
    <text evidence="2 8">Belongs to the cytochrome P450 family.</text>
</comment>
<evidence type="ECO:0000256" key="3">
    <source>
        <dbReference type="ARBA" id="ARBA00022723"/>
    </source>
</evidence>
<evidence type="ECO:0000256" key="8">
    <source>
        <dbReference type="RuleBase" id="RU000461"/>
    </source>
</evidence>
<proteinExistence type="inferred from homology"/>
<dbReference type="PANTHER" id="PTHR24305">
    <property type="entry name" value="CYTOCHROME P450"/>
    <property type="match status" value="1"/>
</dbReference>
<organism evidence="10 11">
    <name type="scientific">Zopfia rhizophila CBS 207.26</name>
    <dbReference type="NCBI Taxonomy" id="1314779"/>
    <lineage>
        <taxon>Eukaryota</taxon>
        <taxon>Fungi</taxon>
        <taxon>Dikarya</taxon>
        <taxon>Ascomycota</taxon>
        <taxon>Pezizomycotina</taxon>
        <taxon>Dothideomycetes</taxon>
        <taxon>Dothideomycetes incertae sedis</taxon>
        <taxon>Zopfiaceae</taxon>
        <taxon>Zopfia</taxon>
    </lineage>
</organism>
<keyword evidence="5 7" id="KW-0408">Iron</keyword>
<evidence type="ECO:0000256" key="6">
    <source>
        <dbReference type="ARBA" id="ARBA00023033"/>
    </source>
</evidence>
<evidence type="ECO:0000256" key="5">
    <source>
        <dbReference type="ARBA" id="ARBA00023004"/>
    </source>
</evidence>
<dbReference type="PRINTS" id="PR00463">
    <property type="entry name" value="EP450I"/>
</dbReference>